<keyword evidence="7 9" id="KW-0472">Membrane</keyword>
<dbReference type="OrthoDB" id="445589at2"/>
<evidence type="ECO:0000256" key="8">
    <source>
        <dbReference type="ARBA" id="ARBA00034708"/>
    </source>
</evidence>
<evidence type="ECO:0000256" key="7">
    <source>
        <dbReference type="ARBA" id="ARBA00023136"/>
    </source>
</evidence>
<dbReference type="PANTHER" id="PTHR33281:SF19">
    <property type="entry name" value="VOLTAGE-DEPENDENT ANION CHANNEL-FORMING PROTEIN YNEE"/>
    <property type="match status" value="1"/>
</dbReference>
<evidence type="ECO:0000256" key="2">
    <source>
        <dbReference type="ARBA" id="ARBA00022448"/>
    </source>
</evidence>
<evidence type="ECO:0000313" key="10">
    <source>
        <dbReference type="EMBL" id="SFJ78149.1"/>
    </source>
</evidence>
<evidence type="ECO:0000313" key="11">
    <source>
        <dbReference type="Proteomes" id="UP000243887"/>
    </source>
</evidence>
<proteinExistence type="inferred from homology"/>
<dbReference type="EMBL" id="FORU01000016">
    <property type="protein sequence ID" value="SFJ78149.1"/>
    <property type="molecule type" value="Genomic_DNA"/>
</dbReference>
<keyword evidence="11" id="KW-1185">Reference proteome</keyword>
<protein>
    <submittedName>
        <fullName evidence="10">Putative membrane protein</fullName>
    </submittedName>
</protein>
<keyword evidence="3" id="KW-1003">Cell membrane</keyword>
<evidence type="ECO:0000256" key="9">
    <source>
        <dbReference type="SAM" id="Phobius"/>
    </source>
</evidence>
<evidence type="ECO:0000256" key="3">
    <source>
        <dbReference type="ARBA" id="ARBA00022475"/>
    </source>
</evidence>
<feature type="transmembrane region" description="Helical" evidence="9">
    <location>
        <begin position="24"/>
        <end position="42"/>
    </location>
</feature>
<name>A0A1I3U6E7_9FLAO</name>
<reference evidence="11" key="1">
    <citation type="submission" date="2016-10" db="EMBL/GenBank/DDBJ databases">
        <authorList>
            <person name="Varghese N."/>
            <person name="Submissions S."/>
        </authorList>
    </citation>
    <scope>NUCLEOTIDE SEQUENCE [LARGE SCALE GENOMIC DNA]</scope>
    <source>
        <strain evidence="11">DSM 26542</strain>
    </source>
</reference>
<dbReference type="RefSeq" id="WP_090680764.1">
    <property type="nucleotide sequence ID" value="NZ_FORU01000016.1"/>
</dbReference>
<dbReference type="PANTHER" id="PTHR33281">
    <property type="entry name" value="UPF0187 PROTEIN YNEE"/>
    <property type="match status" value="1"/>
</dbReference>
<keyword evidence="6" id="KW-0406">Ion transport</keyword>
<comment type="similarity">
    <text evidence="8">Belongs to the anion channel-forming bestrophin (TC 1.A.46) family.</text>
</comment>
<evidence type="ECO:0000256" key="1">
    <source>
        <dbReference type="ARBA" id="ARBA00004651"/>
    </source>
</evidence>
<accession>A0A1I3U6E7</accession>
<dbReference type="GO" id="GO:0005886">
    <property type="term" value="C:plasma membrane"/>
    <property type="evidence" value="ECO:0007669"/>
    <property type="project" value="UniProtKB-SubCell"/>
</dbReference>
<comment type="subcellular location">
    <subcellularLocation>
        <location evidence="1">Cell membrane</location>
        <topology evidence="1">Multi-pass membrane protein</topology>
    </subcellularLocation>
</comment>
<keyword evidence="2" id="KW-0813">Transport</keyword>
<dbReference type="GO" id="GO:0005254">
    <property type="term" value="F:chloride channel activity"/>
    <property type="evidence" value="ECO:0007669"/>
    <property type="project" value="InterPro"/>
</dbReference>
<dbReference type="Pfam" id="PF25539">
    <property type="entry name" value="Bestrophin_2"/>
    <property type="match status" value="1"/>
</dbReference>
<sequence>MIVRNKKHTLKMLFTWRGSVLKKIYPRLIILFAFSLAVYFFHDYYPHVFIPLNIAAFTLLGISLAIFLGFCNSAAYDRYWEGRKLWGSLMIHSRSLTYQILNYIEEKDGFTKEEKKVGVNLIIAFCYALKNQLRKEEDSSVLKRYMSPEVYNRIKSNRFIPSAILHELTNWINLQHKAGRIDTITQARIDQNINELSSILAGCERIVHTGIPFAYFVLLDRTVYIYCFILPFGLIETINWAMPLFVTFVGYSFIALDAIVAEIAEPFGTEENDLALTQICQNIEHSLAEIADLPLPDISSPNDKFVIQ</sequence>
<evidence type="ECO:0000256" key="5">
    <source>
        <dbReference type="ARBA" id="ARBA00022989"/>
    </source>
</evidence>
<keyword evidence="5 9" id="KW-1133">Transmembrane helix</keyword>
<dbReference type="AlphaFoldDB" id="A0A1I3U6E7"/>
<organism evidence="10 11">
    <name type="scientific">Myroides guanonis</name>
    <dbReference type="NCBI Taxonomy" id="1150112"/>
    <lineage>
        <taxon>Bacteria</taxon>
        <taxon>Pseudomonadati</taxon>
        <taxon>Bacteroidota</taxon>
        <taxon>Flavobacteriia</taxon>
        <taxon>Flavobacteriales</taxon>
        <taxon>Flavobacteriaceae</taxon>
        <taxon>Myroides</taxon>
    </lineage>
</organism>
<evidence type="ECO:0000256" key="6">
    <source>
        <dbReference type="ARBA" id="ARBA00023065"/>
    </source>
</evidence>
<dbReference type="InterPro" id="IPR044669">
    <property type="entry name" value="YneE/VCCN1/2-like"/>
</dbReference>
<feature type="transmembrane region" description="Helical" evidence="9">
    <location>
        <begin position="54"/>
        <end position="76"/>
    </location>
</feature>
<evidence type="ECO:0000256" key="4">
    <source>
        <dbReference type="ARBA" id="ARBA00022692"/>
    </source>
</evidence>
<dbReference type="Proteomes" id="UP000243887">
    <property type="component" value="Unassembled WGS sequence"/>
</dbReference>
<gene>
    <name evidence="10" type="ORF">SAMN04487893_11618</name>
</gene>
<keyword evidence="4 9" id="KW-0812">Transmembrane</keyword>